<sequence length="135" mass="15782">MFCLKFCMRRNDSNASACSTDGMYEPSRQVLNYRHIEQINTIVFHLRELSRLVTTQIGVIPNTVVGQLRSLNQRIMDNIELIEGDMARNERAPFEAKLEYYHTEYQEMLVLYQELMAILYNIPPPPPPSEESQQQ</sequence>
<reference evidence="2" key="1">
    <citation type="submission" date="2017-10" db="EMBL/GenBank/DDBJ databases">
        <title>Rapid genome shrinkage in a self-fertile nematode reveals novel sperm competition proteins.</title>
        <authorList>
            <person name="Yin D."/>
            <person name="Schwarz E.M."/>
            <person name="Thomas C.G."/>
            <person name="Felde R.L."/>
            <person name="Korf I.F."/>
            <person name="Cutter A.D."/>
            <person name="Schartner C.M."/>
            <person name="Ralston E.J."/>
            <person name="Meyer B.J."/>
            <person name="Haag E.S."/>
        </authorList>
    </citation>
    <scope>NUCLEOTIDE SEQUENCE [LARGE SCALE GENOMIC DNA]</scope>
    <source>
        <strain evidence="2">JU1422</strain>
    </source>
</reference>
<dbReference type="EMBL" id="PDUG01000006">
    <property type="protein sequence ID" value="PIC15874.1"/>
    <property type="molecule type" value="Genomic_DNA"/>
</dbReference>
<organism evidence="1 2">
    <name type="scientific">Caenorhabditis nigoni</name>
    <dbReference type="NCBI Taxonomy" id="1611254"/>
    <lineage>
        <taxon>Eukaryota</taxon>
        <taxon>Metazoa</taxon>
        <taxon>Ecdysozoa</taxon>
        <taxon>Nematoda</taxon>
        <taxon>Chromadorea</taxon>
        <taxon>Rhabditida</taxon>
        <taxon>Rhabditina</taxon>
        <taxon>Rhabditomorpha</taxon>
        <taxon>Rhabditoidea</taxon>
        <taxon>Rhabditidae</taxon>
        <taxon>Peloderinae</taxon>
        <taxon>Caenorhabditis</taxon>
    </lineage>
</organism>
<name>A0A2G5SLA4_9PELO</name>
<protein>
    <submittedName>
        <fullName evidence="1">Uncharacterized protein</fullName>
    </submittedName>
</protein>
<dbReference type="Proteomes" id="UP000230233">
    <property type="component" value="Chromosome X"/>
</dbReference>
<proteinExistence type="predicted"/>
<accession>A0A2G5SLA4</accession>
<keyword evidence="2" id="KW-1185">Reference proteome</keyword>
<dbReference type="AlphaFoldDB" id="A0A2G5SLA4"/>
<comment type="caution">
    <text evidence="1">The sequence shown here is derived from an EMBL/GenBank/DDBJ whole genome shotgun (WGS) entry which is preliminary data.</text>
</comment>
<gene>
    <name evidence="1" type="primary">Cni-F34H10.5</name>
    <name evidence="1" type="synonym">Cnig_chr_X.g22687</name>
    <name evidence="1" type="ORF">B9Z55_022687</name>
</gene>
<dbReference type="OrthoDB" id="5817185at2759"/>
<evidence type="ECO:0000313" key="2">
    <source>
        <dbReference type="Proteomes" id="UP000230233"/>
    </source>
</evidence>
<evidence type="ECO:0000313" key="1">
    <source>
        <dbReference type="EMBL" id="PIC15874.1"/>
    </source>
</evidence>